<accession>A0AAE3SY72</accession>
<keyword evidence="8" id="KW-1185">Reference proteome</keyword>
<gene>
    <name evidence="7" type="ORF">NOF55_22425</name>
</gene>
<feature type="signal peptide" evidence="5">
    <location>
        <begin position="1"/>
        <end position="18"/>
    </location>
</feature>
<dbReference type="PANTHER" id="PTHR12151:SF25">
    <property type="entry name" value="LINALOOL DEHYDRATASE_ISOMERASE DOMAIN-CONTAINING PROTEIN"/>
    <property type="match status" value="1"/>
</dbReference>
<dbReference type="AlphaFoldDB" id="A0AAE3SY72"/>
<dbReference type="CDD" id="cd02968">
    <property type="entry name" value="SCO"/>
    <property type="match status" value="1"/>
</dbReference>
<dbReference type="Gene3D" id="3.40.30.10">
    <property type="entry name" value="Glutaredoxin"/>
    <property type="match status" value="1"/>
</dbReference>
<evidence type="ECO:0000313" key="7">
    <source>
        <dbReference type="EMBL" id="MCX8999864.1"/>
    </source>
</evidence>
<keyword evidence="3" id="KW-0479">Metal-binding</keyword>
<evidence type="ECO:0000256" key="5">
    <source>
        <dbReference type="SAM" id="SignalP"/>
    </source>
</evidence>
<feature type="binding site" evidence="3">
    <location>
        <position position="73"/>
    </location>
    <ligand>
        <name>Cu cation</name>
        <dbReference type="ChEBI" id="CHEBI:23378"/>
    </ligand>
</feature>
<dbReference type="InterPro" id="IPR013766">
    <property type="entry name" value="Thioredoxin_domain"/>
</dbReference>
<dbReference type="GO" id="GO:0046872">
    <property type="term" value="F:metal ion binding"/>
    <property type="evidence" value="ECO:0007669"/>
    <property type="project" value="UniProtKB-KW"/>
</dbReference>
<feature type="disulfide bond" description="Redox-active" evidence="4">
    <location>
        <begin position="69"/>
        <end position="73"/>
    </location>
</feature>
<proteinExistence type="inferred from homology"/>
<dbReference type="FunFam" id="3.40.30.10:FF:000013">
    <property type="entry name" value="Blast:Protein SCO1 homolog, mitochondrial"/>
    <property type="match status" value="1"/>
</dbReference>
<feature type="binding site" evidence="3">
    <location>
        <position position="157"/>
    </location>
    <ligand>
        <name>Cu cation</name>
        <dbReference type="ChEBI" id="CHEBI:23378"/>
    </ligand>
</feature>
<keyword evidence="4" id="KW-1015">Disulfide bond</keyword>
<organism evidence="7 8">
    <name type="scientific">Ectorhizobium quercum</name>
    <dbReference type="NCBI Taxonomy" id="2965071"/>
    <lineage>
        <taxon>Bacteria</taxon>
        <taxon>Pseudomonadati</taxon>
        <taxon>Pseudomonadota</taxon>
        <taxon>Alphaproteobacteria</taxon>
        <taxon>Hyphomicrobiales</taxon>
        <taxon>Rhizobiaceae</taxon>
        <taxon>Ectorhizobium</taxon>
    </lineage>
</organism>
<dbReference type="PROSITE" id="PS51352">
    <property type="entry name" value="THIOREDOXIN_2"/>
    <property type="match status" value="1"/>
</dbReference>
<reference evidence="7" key="1">
    <citation type="submission" date="2022-07" db="EMBL/GenBank/DDBJ databases">
        <title>Ectorhizobium quercum gen.nov., sp. nov.</title>
        <authorList>
            <person name="Ma T."/>
            <person name="Li Y."/>
        </authorList>
    </citation>
    <scope>NUCLEOTIDE SEQUENCE</scope>
    <source>
        <strain evidence="7">BDR2-2</strain>
    </source>
</reference>
<dbReference type="SUPFAM" id="SSF52833">
    <property type="entry name" value="Thioredoxin-like"/>
    <property type="match status" value="1"/>
</dbReference>
<feature type="domain" description="Thioredoxin" evidence="6">
    <location>
        <begin position="22"/>
        <end position="192"/>
    </location>
</feature>
<feature type="binding site" evidence="3">
    <location>
        <position position="69"/>
    </location>
    <ligand>
        <name>Cu cation</name>
        <dbReference type="ChEBI" id="CHEBI:23378"/>
    </ligand>
</feature>
<evidence type="ECO:0000256" key="2">
    <source>
        <dbReference type="ARBA" id="ARBA00023008"/>
    </source>
</evidence>
<evidence type="ECO:0000313" key="8">
    <source>
        <dbReference type="Proteomes" id="UP001208771"/>
    </source>
</evidence>
<comment type="caution">
    <text evidence="7">The sequence shown here is derived from an EMBL/GenBank/DDBJ whole genome shotgun (WGS) entry which is preliminary data.</text>
</comment>
<dbReference type="Pfam" id="PF02630">
    <property type="entry name" value="SCO1-SenC"/>
    <property type="match status" value="1"/>
</dbReference>
<evidence type="ECO:0000256" key="1">
    <source>
        <dbReference type="ARBA" id="ARBA00010996"/>
    </source>
</evidence>
<dbReference type="PANTHER" id="PTHR12151">
    <property type="entry name" value="ELECTRON TRANSPORT PROTIN SCO1/SENC FAMILY MEMBER"/>
    <property type="match status" value="1"/>
</dbReference>
<evidence type="ECO:0000256" key="4">
    <source>
        <dbReference type="PIRSR" id="PIRSR603782-2"/>
    </source>
</evidence>
<dbReference type="EMBL" id="JANFPI010000012">
    <property type="protein sequence ID" value="MCX8999864.1"/>
    <property type="molecule type" value="Genomic_DNA"/>
</dbReference>
<evidence type="ECO:0000256" key="3">
    <source>
        <dbReference type="PIRSR" id="PIRSR603782-1"/>
    </source>
</evidence>
<protein>
    <submittedName>
        <fullName evidence="7">SCO family protein</fullName>
    </submittedName>
</protein>
<dbReference type="InterPro" id="IPR003782">
    <property type="entry name" value="SCO1/SenC"/>
</dbReference>
<sequence>MPLTRRQALAALPFLALAGTGFPAGPRAETLPPPRLGGPFRMTTHRGEVLTEKDLEGAPYVLFFGFTHCPEICPTTLWEISEDLEFLGPKAASLNVFFVSVDPERDTQETLQSYAEAFGNRVVALYGTPEETARIARNYKAVFRKVPTSDGDYTMEHTALLYLVDAGGNLFDTVRYQEDPDVRRRKLEELASKGD</sequence>
<keyword evidence="5" id="KW-0732">Signal</keyword>
<evidence type="ECO:0000259" key="6">
    <source>
        <dbReference type="PROSITE" id="PS51352"/>
    </source>
</evidence>
<dbReference type="Proteomes" id="UP001208771">
    <property type="component" value="Unassembled WGS sequence"/>
</dbReference>
<dbReference type="RefSeq" id="WP_306413367.1">
    <property type="nucleotide sequence ID" value="NZ_JANFPI010000012.1"/>
</dbReference>
<keyword evidence="2 3" id="KW-0186">Copper</keyword>
<dbReference type="InterPro" id="IPR036249">
    <property type="entry name" value="Thioredoxin-like_sf"/>
</dbReference>
<name>A0AAE3SY72_9HYPH</name>
<comment type="similarity">
    <text evidence="1">Belongs to the SCO1/2 family.</text>
</comment>
<feature type="chain" id="PRO_5041985610" evidence="5">
    <location>
        <begin position="19"/>
        <end position="195"/>
    </location>
</feature>